<proteinExistence type="predicted"/>
<keyword evidence="1" id="KW-1133">Transmembrane helix</keyword>
<evidence type="ECO:0000313" key="2">
    <source>
        <dbReference type="EMBL" id="KAF0042333.1"/>
    </source>
</evidence>
<feature type="transmembrane region" description="Helical" evidence="1">
    <location>
        <begin position="14"/>
        <end position="37"/>
    </location>
</feature>
<comment type="caution">
    <text evidence="2">The sequence shown here is derived from an EMBL/GenBank/DDBJ whole genome shotgun (WGS) entry which is preliminary data.</text>
</comment>
<protein>
    <submittedName>
        <fullName evidence="2">Uncharacterized protein</fullName>
    </submittedName>
</protein>
<accession>A0A6A4T8F4</accession>
<keyword evidence="1" id="KW-0472">Membrane</keyword>
<dbReference type="EMBL" id="VEVO01000005">
    <property type="protein sequence ID" value="KAF0042333.1"/>
    <property type="molecule type" value="Genomic_DNA"/>
</dbReference>
<keyword evidence="1" id="KW-0812">Transmembrane</keyword>
<evidence type="ECO:0000313" key="3">
    <source>
        <dbReference type="Proteomes" id="UP000438429"/>
    </source>
</evidence>
<evidence type="ECO:0000256" key="1">
    <source>
        <dbReference type="SAM" id="Phobius"/>
    </source>
</evidence>
<name>A0A6A4T8F4_SCOMX</name>
<organism evidence="2 3">
    <name type="scientific">Scophthalmus maximus</name>
    <name type="common">Turbot</name>
    <name type="synonym">Psetta maxima</name>
    <dbReference type="NCBI Taxonomy" id="52904"/>
    <lineage>
        <taxon>Eukaryota</taxon>
        <taxon>Metazoa</taxon>
        <taxon>Chordata</taxon>
        <taxon>Craniata</taxon>
        <taxon>Vertebrata</taxon>
        <taxon>Euteleostomi</taxon>
        <taxon>Actinopterygii</taxon>
        <taxon>Neopterygii</taxon>
        <taxon>Teleostei</taxon>
        <taxon>Neoteleostei</taxon>
        <taxon>Acanthomorphata</taxon>
        <taxon>Carangaria</taxon>
        <taxon>Pleuronectiformes</taxon>
        <taxon>Pleuronectoidei</taxon>
        <taxon>Scophthalmidae</taxon>
        <taxon>Scophthalmus</taxon>
    </lineage>
</organism>
<dbReference type="Proteomes" id="UP000438429">
    <property type="component" value="Unassembled WGS sequence"/>
</dbReference>
<reference evidence="2 3" key="1">
    <citation type="submission" date="2019-06" db="EMBL/GenBank/DDBJ databases">
        <title>Draft genomes of female and male turbot (Scophthalmus maximus).</title>
        <authorList>
            <person name="Xu H."/>
            <person name="Xu X.-W."/>
            <person name="Shao C."/>
            <person name="Chen S."/>
        </authorList>
    </citation>
    <scope>NUCLEOTIDE SEQUENCE [LARGE SCALE GENOMIC DNA]</scope>
    <source>
        <strain evidence="2">Ysfricsl-2016a</strain>
        <tissue evidence="2">Blood</tissue>
    </source>
</reference>
<sequence>MNRQRTVVRFYDRAIIIIIIIIIITLISIAILIGATLSVHRWLGEELPVDIKFPVSFSLLDPRRIQRANPAQRRICVECRSFVNVVQPMQRS</sequence>
<dbReference type="AlphaFoldDB" id="A0A6A4T8F4"/>
<gene>
    <name evidence="2" type="ORF">F2P81_005865</name>
</gene>